<dbReference type="Gene3D" id="3.80.10.10">
    <property type="entry name" value="Ribonuclease Inhibitor"/>
    <property type="match status" value="1"/>
</dbReference>
<evidence type="ECO:0000313" key="2">
    <source>
        <dbReference type="EMBL" id="KAF7989630.1"/>
    </source>
</evidence>
<dbReference type="PANTHER" id="PTHR13318">
    <property type="entry name" value="PARTNER OF PAIRED, ISOFORM B-RELATED"/>
    <property type="match status" value="1"/>
</dbReference>
<name>A0A835CQY3_APHGI</name>
<evidence type="ECO:0000259" key="1">
    <source>
        <dbReference type="PROSITE" id="PS50181"/>
    </source>
</evidence>
<dbReference type="OrthoDB" id="549243at2759"/>
<keyword evidence="3" id="KW-1185">Reference proteome</keyword>
<dbReference type="GO" id="GO:0019005">
    <property type="term" value="C:SCF ubiquitin ligase complex"/>
    <property type="evidence" value="ECO:0007669"/>
    <property type="project" value="TreeGrafter"/>
</dbReference>
<evidence type="ECO:0000313" key="3">
    <source>
        <dbReference type="Proteomes" id="UP000639338"/>
    </source>
</evidence>
<dbReference type="InterPro" id="IPR001810">
    <property type="entry name" value="F-box_dom"/>
</dbReference>
<reference evidence="2 3" key="1">
    <citation type="submission" date="2020-08" db="EMBL/GenBank/DDBJ databases">
        <title>Aphidius gifuensis genome sequencing and assembly.</title>
        <authorList>
            <person name="Du Z."/>
        </authorList>
    </citation>
    <scope>NUCLEOTIDE SEQUENCE [LARGE SCALE GENOMIC DNA]</scope>
    <source>
        <strain evidence="2">YNYX2018</strain>
        <tissue evidence="2">Adults</tissue>
    </source>
</reference>
<organism evidence="2 3">
    <name type="scientific">Aphidius gifuensis</name>
    <name type="common">Parasitoid wasp</name>
    <dbReference type="NCBI Taxonomy" id="684658"/>
    <lineage>
        <taxon>Eukaryota</taxon>
        <taxon>Metazoa</taxon>
        <taxon>Ecdysozoa</taxon>
        <taxon>Arthropoda</taxon>
        <taxon>Hexapoda</taxon>
        <taxon>Insecta</taxon>
        <taxon>Pterygota</taxon>
        <taxon>Neoptera</taxon>
        <taxon>Endopterygota</taxon>
        <taxon>Hymenoptera</taxon>
        <taxon>Apocrita</taxon>
        <taxon>Ichneumonoidea</taxon>
        <taxon>Braconidae</taxon>
        <taxon>Aphidiinae</taxon>
        <taxon>Aphidius</taxon>
    </lineage>
</organism>
<feature type="domain" description="F-box" evidence="1">
    <location>
        <begin position="10"/>
        <end position="54"/>
    </location>
</feature>
<dbReference type="GO" id="GO:0031146">
    <property type="term" value="P:SCF-dependent proteasomal ubiquitin-dependent protein catabolic process"/>
    <property type="evidence" value="ECO:0007669"/>
    <property type="project" value="TreeGrafter"/>
</dbReference>
<dbReference type="Proteomes" id="UP000639338">
    <property type="component" value="Unassembled WGS sequence"/>
</dbReference>
<dbReference type="InterPro" id="IPR032675">
    <property type="entry name" value="LRR_dom_sf"/>
</dbReference>
<dbReference type="Pfam" id="PF00646">
    <property type="entry name" value="F-box"/>
    <property type="match status" value="1"/>
</dbReference>
<accession>A0A835CQY3</accession>
<gene>
    <name evidence="2" type="ORF">HCN44_008304</name>
</gene>
<dbReference type="PROSITE" id="PS50181">
    <property type="entry name" value="FBOX"/>
    <property type="match status" value="1"/>
</dbReference>
<dbReference type="EMBL" id="JACMRX010000005">
    <property type="protein sequence ID" value="KAF7989630.1"/>
    <property type="molecule type" value="Genomic_DNA"/>
</dbReference>
<dbReference type="SUPFAM" id="SSF52047">
    <property type="entry name" value="RNI-like"/>
    <property type="match status" value="1"/>
</dbReference>
<protein>
    <recommendedName>
        <fullName evidence="1">F-box domain-containing protein</fullName>
    </recommendedName>
</protein>
<sequence length="416" mass="48392">MDIINEDEFSMNINMLNNYCLEKIFMYLSIDERFELEKVCEKWKIISQNAWHDIVTLYYGDHFHRMKNFNVDSSTVVDYIEKILTRCGKYLLSLTLTRIDDSIVLPVINKYCLKLKILKLFLTSWVNEDFTNVFDNLKKLASLDIIFHGSYNIPIDFVNSIEALGETLESFSLTDDYLETKYKFLSIEWIPIIENFKCLNSLAIIGFKMDKIFLKNICEIKTLESLTLADIIFDGEIESIDLISNIKNLKYLSIMQIEQVDDIFIEKISNNCINLEKLYLQPATHCTDFGILNLLQLKKLNTLSLKLSDEFDDVIGITDTSLRRFSNMKEFDCGGCWNITNDSIINIINHSPELEKLNIRRTSVSIETIMHAVNITKKRTNNITLNIEANTSQLPDNFFSLKIYESPFLKIKLVEL</sequence>
<proteinExistence type="predicted"/>
<dbReference type="AlphaFoldDB" id="A0A835CQY3"/>
<comment type="caution">
    <text evidence="2">The sequence shown here is derived from an EMBL/GenBank/DDBJ whole genome shotgun (WGS) entry which is preliminary data.</text>
</comment>